<name>A0A3P8F1P6_9TREM</name>
<accession>A0A3P8F1P6</accession>
<proteinExistence type="predicted"/>
<protein>
    <submittedName>
        <fullName evidence="1">Uncharacterized protein</fullName>
    </submittedName>
</protein>
<dbReference type="AlphaFoldDB" id="A0A3P8F1P6"/>
<dbReference type="Proteomes" id="UP000269396">
    <property type="component" value="Unassembled WGS sequence"/>
</dbReference>
<keyword evidence="2" id="KW-1185">Reference proteome</keyword>
<evidence type="ECO:0000313" key="2">
    <source>
        <dbReference type="Proteomes" id="UP000269396"/>
    </source>
</evidence>
<gene>
    <name evidence="1" type="ORF">SMTD_LOCUS9766</name>
</gene>
<sequence>MAKCSRILVISSFNKRICCSDNIFSLVAFVLF</sequence>
<dbReference type="EMBL" id="UZAL01029973">
    <property type="protein sequence ID" value="VDP51384.1"/>
    <property type="molecule type" value="Genomic_DNA"/>
</dbReference>
<evidence type="ECO:0000313" key="1">
    <source>
        <dbReference type="EMBL" id="VDP51384.1"/>
    </source>
</evidence>
<reference evidence="1 2" key="1">
    <citation type="submission" date="2018-11" db="EMBL/GenBank/DDBJ databases">
        <authorList>
            <consortium name="Pathogen Informatics"/>
        </authorList>
    </citation>
    <scope>NUCLEOTIDE SEQUENCE [LARGE SCALE GENOMIC DNA]</scope>
    <source>
        <strain>Denwood</strain>
        <strain evidence="2">Zambia</strain>
    </source>
</reference>
<organism evidence="1 2">
    <name type="scientific">Schistosoma mattheei</name>
    <dbReference type="NCBI Taxonomy" id="31246"/>
    <lineage>
        <taxon>Eukaryota</taxon>
        <taxon>Metazoa</taxon>
        <taxon>Spiralia</taxon>
        <taxon>Lophotrochozoa</taxon>
        <taxon>Platyhelminthes</taxon>
        <taxon>Trematoda</taxon>
        <taxon>Digenea</taxon>
        <taxon>Strigeidida</taxon>
        <taxon>Schistosomatoidea</taxon>
        <taxon>Schistosomatidae</taxon>
        <taxon>Schistosoma</taxon>
    </lineage>
</organism>